<reference evidence="8" key="4">
    <citation type="journal article" date="2018" name="Nat. Plants">
        <title>Whole-genome landscape of Medicago truncatula symbiotic genes.</title>
        <authorList>
            <person name="Pecrix Y."/>
            <person name="Gamas P."/>
            <person name="Carrere S."/>
        </authorList>
    </citation>
    <scope>NUCLEOTIDE SEQUENCE</scope>
    <source>
        <tissue evidence="8">Leaves</tissue>
    </source>
</reference>
<gene>
    <name evidence="9" type="primary">25490901</name>
    <name evidence="7" type="ordered locus">MTR_3g464270</name>
    <name evidence="8" type="ORF">MtrunA17_Chr3g0105121</name>
</gene>
<evidence type="ECO:0000313" key="9">
    <source>
        <dbReference type="EnsemblPlants" id="KEH34293"/>
    </source>
</evidence>
<proteinExistence type="predicted"/>
<dbReference type="AlphaFoldDB" id="A0A072UYW3"/>
<dbReference type="GO" id="GO:0003677">
    <property type="term" value="F:DNA binding"/>
    <property type="evidence" value="ECO:0007669"/>
    <property type="project" value="UniProtKB-KW"/>
</dbReference>
<organism evidence="7 10">
    <name type="scientific">Medicago truncatula</name>
    <name type="common">Barrel medic</name>
    <name type="synonym">Medicago tribuloides</name>
    <dbReference type="NCBI Taxonomy" id="3880"/>
    <lineage>
        <taxon>Eukaryota</taxon>
        <taxon>Viridiplantae</taxon>
        <taxon>Streptophyta</taxon>
        <taxon>Embryophyta</taxon>
        <taxon>Tracheophyta</taxon>
        <taxon>Spermatophyta</taxon>
        <taxon>Magnoliopsida</taxon>
        <taxon>eudicotyledons</taxon>
        <taxon>Gunneridae</taxon>
        <taxon>Pentapetalae</taxon>
        <taxon>rosids</taxon>
        <taxon>fabids</taxon>
        <taxon>Fabales</taxon>
        <taxon>Fabaceae</taxon>
        <taxon>Papilionoideae</taxon>
        <taxon>50 kb inversion clade</taxon>
        <taxon>NPAAA clade</taxon>
        <taxon>Hologalegina</taxon>
        <taxon>IRL clade</taxon>
        <taxon>Trifolieae</taxon>
        <taxon>Medicago</taxon>
    </lineage>
</organism>
<dbReference type="EMBL" id="CM001219">
    <property type="protein sequence ID" value="KEH34293.1"/>
    <property type="molecule type" value="Genomic_DNA"/>
</dbReference>
<dbReference type="Gramene" id="rna15874">
    <property type="protein sequence ID" value="RHN67665.1"/>
    <property type="gene ID" value="gene15874"/>
</dbReference>
<dbReference type="Pfam" id="PF00642">
    <property type="entry name" value="zf-CCCH"/>
    <property type="match status" value="1"/>
</dbReference>
<dbReference type="Proteomes" id="UP000002051">
    <property type="component" value="Chromosome 3"/>
</dbReference>
<dbReference type="SUPFAM" id="SSF90229">
    <property type="entry name" value="CCCH zinc finger"/>
    <property type="match status" value="1"/>
</dbReference>
<dbReference type="Gene3D" id="3.30.1370.210">
    <property type="match status" value="1"/>
</dbReference>
<evidence type="ECO:0000256" key="2">
    <source>
        <dbReference type="ARBA" id="ARBA00022771"/>
    </source>
</evidence>
<reference evidence="9" key="3">
    <citation type="submission" date="2015-04" db="UniProtKB">
        <authorList>
            <consortium name="EnsemblPlants"/>
        </authorList>
    </citation>
    <scope>IDENTIFICATION</scope>
    <source>
        <strain evidence="9">cv. Jemalong A17</strain>
    </source>
</reference>
<dbReference type="EnsemblPlants" id="KEH34293">
    <property type="protein sequence ID" value="KEH34293"/>
    <property type="gene ID" value="MTR_3g464270"/>
</dbReference>
<sequence length="357" mass="40440">MEEQQQDDEFMMYRFKVERCYETSSHYFSECSFVHPGENLKRRDPKQYNYSYLLCHAFQKSGSCWKGDACEYAHGAFESGLHPSRYRTMYCRNGTECRREVCFFAHNHEELRPLNATTSSALPPPTFYSNSPSASAMVPFTLSSPYALIQSSSMPPWTPSAISYPAGRTMWPTPTQIRTTVPTPQMPSNSLNARDNTHLDMKFFEYHNMPNLMMEGSSRLAGVNPTNLEGYFGSSIQSPTAMQGYQNVNQQLQRYPSQLTNSNVVRSQQFRFYPILNSRYDALSKQSQNFIESSSMASFNSMLPDATSVTLEPSTSFSGLRSRDRKLELGDTSNTSTMAAASNVDEPDVGWVDELVD</sequence>
<keyword evidence="2 5" id="KW-0863">Zinc-finger</keyword>
<dbReference type="InterPro" id="IPR036855">
    <property type="entry name" value="Znf_CCCH_sf"/>
</dbReference>
<evidence type="ECO:0000313" key="8">
    <source>
        <dbReference type="EMBL" id="RHN67665.1"/>
    </source>
</evidence>
<dbReference type="InterPro" id="IPR057444">
    <property type="entry name" value="Znf-CCCH_AtC3H23-like"/>
</dbReference>
<evidence type="ECO:0000313" key="10">
    <source>
        <dbReference type="Proteomes" id="UP000002051"/>
    </source>
</evidence>
<dbReference type="InterPro" id="IPR045234">
    <property type="entry name" value="Unkempt-like"/>
</dbReference>
<dbReference type="HOGENOM" id="CLU_661176_0_0_1"/>
<feature type="domain" description="C3H1-type" evidence="6">
    <location>
        <begin position="49"/>
        <end position="77"/>
    </location>
</feature>
<dbReference type="EMBL" id="PSQE01000003">
    <property type="protein sequence ID" value="RHN67665.1"/>
    <property type="molecule type" value="Genomic_DNA"/>
</dbReference>
<keyword evidence="1 5" id="KW-0479">Metal-binding</keyword>
<dbReference type="PANTHER" id="PTHR14493:SF154">
    <property type="entry name" value="FINGER CCCH DOMAIN PROTEIN, PUTATIVE-RELATED"/>
    <property type="match status" value="1"/>
</dbReference>
<keyword evidence="4" id="KW-0238">DNA-binding</keyword>
<reference evidence="7 10" key="2">
    <citation type="journal article" date="2014" name="BMC Genomics">
        <title>An improved genome release (version Mt4.0) for the model legume Medicago truncatula.</title>
        <authorList>
            <person name="Tang H."/>
            <person name="Krishnakumar V."/>
            <person name="Bidwell S."/>
            <person name="Rosen B."/>
            <person name="Chan A."/>
            <person name="Zhou S."/>
            <person name="Gentzbittel L."/>
            <person name="Childs K.L."/>
            <person name="Yandell M."/>
            <person name="Gundlach H."/>
            <person name="Mayer K.F."/>
            <person name="Schwartz D.C."/>
            <person name="Town C.D."/>
        </authorList>
    </citation>
    <scope>GENOME REANNOTATION</scope>
    <source>
        <strain evidence="7">A17</strain>
        <strain evidence="9 10">cv. Jemalong A17</strain>
    </source>
</reference>
<protein>
    <submittedName>
        <fullName evidence="8">Putative transcription factor C3H family</fullName>
    </submittedName>
    <submittedName>
        <fullName evidence="7">Zinc finger CCCH domain protein</fullName>
    </submittedName>
</protein>
<name>A0A072UYW3_MEDTR</name>
<evidence type="ECO:0000256" key="4">
    <source>
        <dbReference type="ARBA" id="ARBA00023125"/>
    </source>
</evidence>
<reference evidence="7 10" key="1">
    <citation type="journal article" date="2011" name="Nature">
        <title>The Medicago genome provides insight into the evolution of rhizobial symbioses.</title>
        <authorList>
            <person name="Young N.D."/>
            <person name="Debelle F."/>
            <person name="Oldroyd G.E."/>
            <person name="Geurts R."/>
            <person name="Cannon S.B."/>
            <person name="Udvardi M.K."/>
            <person name="Benedito V.A."/>
            <person name="Mayer K.F."/>
            <person name="Gouzy J."/>
            <person name="Schoof H."/>
            <person name="Van de Peer Y."/>
            <person name="Proost S."/>
            <person name="Cook D.R."/>
            <person name="Meyers B.C."/>
            <person name="Spannagl M."/>
            <person name="Cheung F."/>
            <person name="De Mita S."/>
            <person name="Krishnakumar V."/>
            <person name="Gundlach H."/>
            <person name="Zhou S."/>
            <person name="Mudge J."/>
            <person name="Bharti A.K."/>
            <person name="Murray J.D."/>
            <person name="Naoumkina M.A."/>
            <person name="Rosen B."/>
            <person name="Silverstein K.A."/>
            <person name="Tang H."/>
            <person name="Rombauts S."/>
            <person name="Zhao P.X."/>
            <person name="Zhou P."/>
            <person name="Barbe V."/>
            <person name="Bardou P."/>
            <person name="Bechner M."/>
            <person name="Bellec A."/>
            <person name="Berger A."/>
            <person name="Berges H."/>
            <person name="Bidwell S."/>
            <person name="Bisseling T."/>
            <person name="Choisne N."/>
            <person name="Couloux A."/>
            <person name="Denny R."/>
            <person name="Deshpande S."/>
            <person name="Dai X."/>
            <person name="Doyle J.J."/>
            <person name="Dudez A.M."/>
            <person name="Farmer A.D."/>
            <person name="Fouteau S."/>
            <person name="Franken C."/>
            <person name="Gibelin C."/>
            <person name="Gish J."/>
            <person name="Goldstein S."/>
            <person name="Gonzalez A.J."/>
            <person name="Green P.J."/>
            <person name="Hallab A."/>
            <person name="Hartog M."/>
            <person name="Hua A."/>
            <person name="Humphray S.J."/>
            <person name="Jeong D.H."/>
            <person name="Jing Y."/>
            <person name="Jocker A."/>
            <person name="Kenton S.M."/>
            <person name="Kim D.J."/>
            <person name="Klee K."/>
            <person name="Lai H."/>
            <person name="Lang C."/>
            <person name="Lin S."/>
            <person name="Macmil S.L."/>
            <person name="Magdelenat G."/>
            <person name="Matthews L."/>
            <person name="McCorrison J."/>
            <person name="Monaghan E.L."/>
            <person name="Mun J.H."/>
            <person name="Najar F.Z."/>
            <person name="Nicholson C."/>
            <person name="Noirot C."/>
            <person name="O'Bleness M."/>
            <person name="Paule C.R."/>
            <person name="Poulain J."/>
            <person name="Prion F."/>
            <person name="Qin B."/>
            <person name="Qu C."/>
            <person name="Retzel E.F."/>
            <person name="Riddle C."/>
            <person name="Sallet E."/>
            <person name="Samain S."/>
            <person name="Samson N."/>
            <person name="Sanders I."/>
            <person name="Saurat O."/>
            <person name="Scarpelli C."/>
            <person name="Schiex T."/>
            <person name="Segurens B."/>
            <person name="Severin A.J."/>
            <person name="Sherrier D.J."/>
            <person name="Shi R."/>
            <person name="Sims S."/>
            <person name="Singer S.R."/>
            <person name="Sinharoy S."/>
            <person name="Sterck L."/>
            <person name="Viollet A."/>
            <person name="Wang B.B."/>
            <person name="Wang K."/>
            <person name="Wang M."/>
            <person name="Wang X."/>
            <person name="Warfsmann J."/>
            <person name="Weissenbach J."/>
            <person name="White D.D."/>
            <person name="White J.D."/>
            <person name="Wiley G.B."/>
            <person name="Wincker P."/>
            <person name="Xing Y."/>
            <person name="Yang L."/>
            <person name="Yao Z."/>
            <person name="Ying F."/>
            <person name="Zhai J."/>
            <person name="Zhou L."/>
            <person name="Zuber A."/>
            <person name="Denarie J."/>
            <person name="Dixon R.A."/>
            <person name="May G.D."/>
            <person name="Schwartz D.C."/>
            <person name="Rogers J."/>
            <person name="Quetier F."/>
            <person name="Town C.D."/>
            <person name="Roe B.A."/>
        </authorList>
    </citation>
    <scope>NUCLEOTIDE SEQUENCE [LARGE SCALE GENOMIC DNA]</scope>
    <source>
        <strain evidence="7">A17</strain>
        <strain evidence="9 10">cv. Jemalong A17</strain>
    </source>
</reference>
<evidence type="ECO:0000256" key="5">
    <source>
        <dbReference type="PROSITE-ProRule" id="PRU00723"/>
    </source>
</evidence>
<dbReference type="GO" id="GO:0008270">
    <property type="term" value="F:zinc ion binding"/>
    <property type="evidence" value="ECO:0007669"/>
    <property type="project" value="UniProtKB-KW"/>
</dbReference>
<evidence type="ECO:0000256" key="1">
    <source>
        <dbReference type="ARBA" id="ARBA00022723"/>
    </source>
</evidence>
<dbReference type="InterPro" id="IPR000571">
    <property type="entry name" value="Znf_CCCH"/>
</dbReference>
<dbReference type="Proteomes" id="UP000265566">
    <property type="component" value="Chromosome 3"/>
</dbReference>
<dbReference type="OrthoDB" id="749011at2759"/>
<evidence type="ECO:0000313" key="7">
    <source>
        <dbReference type="EMBL" id="KEH34293.1"/>
    </source>
</evidence>
<keyword evidence="10" id="KW-1185">Reference proteome</keyword>
<accession>A0A072UYW3</accession>
<feature type="zinc finger region" description="C3H1-type" evidence="5">
    <location>
        <begin position="49"/>
        <end position="77"/>
    </location>
</feature>
<dbReference type="KEGG" id="mtr:25490901"/>
<evidence type="ECO:0000256" key="3">
    <source>
        <dbReference type="ARBA" id="ARBA00022833"/>
    </source>
</evidence>
<evidence type="ECO:0000259" key="6">
    <source>
        <dbReference type="PROSITE" id="PS50103"/>
    </source>
</evidence>
<keyword evidence="3 5" id="KW-0862">Zinc</keyword>
<dbReference type="PROSITE" id="PS50103">
    <property type="entry name" value="ZF_C3H1"/>
    <property type="match status" value="1"/>
</dbReference>
<dbReference type="Pfam" id="PF25512">
    <property type="entry name" value="zf-CCCH_AtC3H23"/>
    <property type="match status" value="1"/>
</dbReference>
<dbReference type="PANTHER" id="PTHR14493">
    <property type="entry name" value="UNKEMPT FAMILY MEMBER"/>
    <property type="match status" value="1"/>
</dbReference>
<dbReference type="SMART" id="SM00356">
    <property type="entry name" value="ZnF_C3H1"/>
    <property type="match status" value="2"/>
</dbReference>